<dbReference type="InterPro" id="IPR045073">
    <property type="entry name" value="Omega/Tau-like"/>
</dbReference>
<dbReference type="InterPro" id="IPR010987">
    <property type="entry name" value="Glutathione-S-Trfase_C-like"/>
</dbReference>
<reference evidence="7" key="1">
    <citation type="submission" date="2020-03" db="EMBL/GenBank/DDBJ databases">
        <title>Castanea mollissima Vanexum genome sequencing.</title>
        <authorList>
            <person name="Staton M."/>
        </authorList>
    </citation>
    <scope>NUCLEOTIDE SEQUENCE</scope>
    <source>
        <tissue evidence="7">Leaf</tissue>
    </source>
</reference>
<evidence type="ECO:0000256" key="3">
    <source>
        <dbReference type="ARBA" id="ARBA00047960"/>
    </source>
</evidence>
<dbReference type="Pfam" id="PF02798">
    <property type="entry name" value="GST_N"/>
    <property type="match status" value="1"/>
</dbReference>
<dbReference type="InterPro" id="IPR040079">
    <property type="entry name" value="Glutathione_S-Trfase"/>
</dbReference>
<dbReference type="InterPro" id="IPR004046">
    <property type="entry name" value="GST_C"/>
</dbReference>
<dbReference type="PANTHER" id="PTHR11260">
    <property type="entry name" value="GLUTATHIONE S-TRANSFERASE, GST, SUPERFAMILY, GST DOMAIN CONTAINING"/>
    <property type="match status" value="1"/>
</dbReference>
<dbReference type="GO" id="GO:0006749">
    <property type="term" value="P:glutathione metabolic process"/>
    <property type="evidence" value="ECO:0007669"/>
    <property type="project" value="InterPro"/>
</dbReference>
<evidence type="ECO:0000259" key="5">
    <source>
        <dbReference type="PROSITE" id="PS50404"/>
    </source>
</evidence>
<evidence type="ECO:0000256" key="2">
    <source>
        <dbReference type="ARBA" id="ARBA00022679"/>
    </source>
</evidence>
<organism evidence="7 8">
    <name type="scientific">Castanea mollissima</name>
    <name type="common">Chinese chestnut</name>
    <dbReference type="NCBI Taxonomy" id="60419"/>
    <lineage>
        <taxon>Eukaryota</taxon>
        <taxon>Viridiplantae</taxon>
        <taxon>Streptophyta</taxon>
        <taxon>Embryophyta</taxon>
        <taxon>Tracheophyta</taxon>
        <taxon>Spermatophyta</taxon>
        <taxon>Magnoliopsida</taxon>
        <taxon>eudicotyledons</taxon>
        <taxon>Gunneridae</taxon>
        <taxon>Pentapetalae</taxon>
        <taxon>rosids</taxon>
        <taxon>fabids</taxon>
        <taxon>Fagales</taxon>
        <taxon>Fagaceae</taxon>
        <taxon>Castanea</taxon>
    </lineage>
</organism>
<dbReference type="FunFam" id="3.40.30.10:FF:000014">
    <property type="entry name" value="Tau class glutathione S-transferase"/>
    <property type="match status" value="1"/>
</dbReference>
<dbReference type="PROSITE" id="PS50404">
    <property type="entry name" value="GST_NTER"/>
    <property type="match status" value="1"/>
</dbReference>
<keyword evidence="2" id="KW-0808">Transferase</keyword>
<name>A0A8J4RVL6_9ROSI</name>
<dbReference type="SUPFAM" id="SSF52833">
    <property type="entry name" value="Thioredoxin-like"/>
    <property type="match status" value="1"/>
</dbReference>
<gene>
    <name evidence="7" type="ORF">CMV_006384</name>
</gene>
<feature type="domain" description="GST N-terminal" evidence="5">
    <location>
        <begin position="101"/>
        <end position="180"/>
    </location>
</feature>
<evidence type="ECO:0000256" key="1">
    <source>
        <dbReference type="ARBA" id="ARBA00012452"/>
    </source>
</evidence>
<dbReference type="AlphaFoldDB" id="A0A8J4RVL6"/>
<keyword evidence="8" id="KW-1185">Reference proteome</keyword>
<proteinExistence type="inferred from homology"/>
<dbReference type="EMBL" id="JRKL02000599">
    <property type="protein sequence ID" value="KAF3969863.1"/>
    <property type="molecule type" value="Genomic_DNA"/>
</dbReference>
<evidence type="ECO:0000259" key="6">
    <source>
        <dbReference type="PROSITE" id="PS50405"/>
    </source>
</evidence>
<evidence type="ECO:0000313" key="7">
    <source>
        <dbReference type="EMBL" id="KAF3969863.1"/>
    </source>
</evidence>
<dbReference type="PANTHER" id="PTHR11260:SF676">
    <property type="entry name" value="GLUTATHIONE S-TRANSFERASE U8"/>
    <property type="match status" value="1"/>
</dbReference>
<dbReference type="GO" id="GO:0005737">
    <property type="term" value="C:cytoplasm"/>
    <property type="evidence" value="ECO:0007669"/>
    <property type="project" value="TreeGrafter"/>
</dbReference>
<sequence length="319" mass="36369">MDRAYSVIQHAMSQLEDEFQHILIRNTVPLGAERLYGSIRQRSLSFPVNNAKIIVGEDDMSVVVSGFSSGCIRSKRWSQTFELHHELNCLVQGHKSVIMGEEVVLFGTRGSPYTCRIEIALKLKGVQYKYIDEDLANKSPSLLKYNPVHKKVPVLVHNGKPVLESLVILEYIDETWQGHPILPEDPYERATARFWAKFIDEKCFPAIFKSCWGEEKEREKAVEEVSLVLKILEDELKEKKLFGGENVGLVDIVAVVVGFSLGVYEEAARVELLNKEKLPRLCNWIDDFLSDSFIKESLPPRDKLIAYLRNRFKSGNASK</sequence>
<comment type="similarity">
    <text evidence="4">Belongs to the GST superfamily.</text>
</comment>
<dbReference type="OrthoDB" id="4951845at2759"/>
<evidence type="ECO:0000313" key="8">
    <source>
        <dbReference type="Proteomes" id="UP000737018"/>
    </source>
</evidence>
<dbReference type="SUPFAM" id="SSF47616">
    <property type="entry name" value="GST C-terminal domain-like"/>
    <property type="match status" value="1"/>
</dbReference>
<dbReference type="SFLD" id="SFLDG01152">
    <property type="entry name" value="Main.3:_Omega-_and_Tau-like"/>
    <property type="match status" value="1"/>
</dbReference>
<dbReference type="InterPro" id="IPR004045">
    <property type="entry name" value="Glutathione_S-Trfase_N"/>
</dbReference>
<dbReference type="CDD" id="cd03185">
    <property type="entry name" value="GST_C_Tau"/>
    <property type="match status" value="1"/>
</dbReference>
<dbReference type="Proteomes" id="UP000737018">
    <property type="component" value="Unassembled WGS sequence"/>
</dbReference>
<dbReference type="InterPro" id="IPR036249">
    <property type="entry name" value="Thioredoxin-like_sf"/>
</dbReference>
<dbReference type="SFLD" id="SFLDS00019">
    <property type="entry name" value="Glutathione_Transferase_(cytos"/>
    <property type="match status" value="1"/>
</dbReference>
<dbReference type="Pfam" id="PF00043">
    <property type="entry name" value="GST_C"/>
    <property type="match status" value="1"/>
</dbReference>
<dbReference type="InterPro" id="IPR045074">
    <property type="entry name" value="GST_C_Tau"/>
</dbReference>
<evidence type="ECO:0000256" key="4">
    <source>
        <dbReference type="RuleBase" id="RU003494"/>
    </source>
</evidence>
<comment type="caution">
    <text evidence="7">The sequence shown here is derived from an EMBL/GenBank/DDBJ whole genome shotgun (WGS) entry which is preliminary data.</text>
</comment>
<dbReference type="Gene3D" id="1.20.1050.10">
    <property type="match status" value="1"/>
</dbReference>
<dbReference type="Gene3D" id="3.40.30.10">
    <property type="entry name" value="Glutaredoxin"/>
    <property type="match status" value="1"/>
</dbReference>
<dbReference type="CDD" id="cd03058">
    <property type="entry name" value="GST_N_Tau"/>
    <property type="match status" value="1"/>
</dbReference>
<dbReference type="InterPro" id="IPR036282">
    <property type="entry name" value="Glutathione-S-Trfase_C_sf"/>
</dbReference>
<feature type="domain" description="GST C-terminal" evidence="6">
    <location>
        <begin position="185"/>
        <end position="312"/>
    </location>
</feature>
<dbReference type="SFLD" id="SFLDG00358">
    <property type="entry name" value="Main_(cytGST)"/>
    <property type="match status" value="1"/>
</dbReference>
<comment type="catalytic activity">
    <reaction evidence="3">
        <text>RX + glutathione = an S-substituted glutathione + a halide anion + H(+)</text>
        <dbReference type="Rhea" id="RHEA:16437"/>
        <dbReference type="ChEBI" id="CHEBI:15378"/>
        <dbReference type="ChEBI" id="CHEBI:16042"/>
        <dbReference type="ChEBI" id="CHEBI:17792"/>
        <dbReference type="ChEBI" id="CHEBI:57925"/>
        <dbReference type="ChEBI" id="CHEBI:90779"/>
        <dbReference type="EC" id="2.5.1.18"/>
    </reaction>
</comment>
<dbReference type="EC" id="2.5.1.18" evidence="1"/>
<dbReference type="PROSITE" id="PS50405">
    <property type="entry name" value="GST_CTER"/>
    <property type="match status" value="1"/>
</dbReference>
<dbReference type="GO" id="GO:0004364">
    <property type="term" value="F:glutathione transferase activity"/>
    <property type="evidence" value="ECO:0007669"/>
    <property type="project" value="UniProtKB-EC"/>
</dbReference>
<dbReference type="FunFam" id="1.20.1050.10:FF:000012">
    <property type="entry name" value="Tau class glutathione S-transferase"/>
    <property type="match status" value="1"/>
</dbReference>
<accession>A0A8J4RVL6</accession>
<protein>
    <recommendedName>
        <fullName evidence="1">glutathione transferase</fullName>
        <ecNumber evidence="1">2.5.1.18</ecNumber>
    </recommendedName>
</protein>